<dbReference type="SMART" id="SM00579">
    <property type="entry name" value="FBD"/>
    <property type="match status" value="1"/>
</dbReference>
<evidence type="ECO:0000256" key="3">
    <source>
        <dbReference type="ARBA" id="ARBA00022900"/>
    </source>
</evidence>
<dbReference type="Pfam" id="PF00280">
    <property type="entry name" value="potato_inhibit"/>
    <property type="match status" value="2"/>
</dbReference>
<organism evidence="5 6">
    <name type="scientific">Stephania japonica</name>
    <dbReference type="NCBI Taxonomy" id="461633"/>
    <lineage>
        <taxon>Eukaryota</taxon>
        <taxon>Viridiplantae</taxon>
        <taxon>Streptophyta</taxon>
        <taxon>Embryophyta</taxon>
        <taxon>Tracheophyta</taxon>
        <taxon>Spermatophyta</taxon>
        <taxon>Magnoliopsida</taxon>
        <taxon>Ranunculales</taxon>
        <taxon>Menispermaceae</taxon>
        <taxon>Menispermoideae</taxon>
        <taxon>Cissampelideae</taxon>
        <taxon>Stephania</taxon>
    </lineage>
</organism>
<dbReference type="PROSITE" id="PS00285">
    <property type="entry name" value="POTATO_INHIBITOR"/>
    <property type="match status" value="2"/>
</dbReference>
<proteinExistence type="inferred from homology"/>
<evidence type="ECO:0000259" key="4">
    <source>
        <dbReference type="SMART" id="SM00579"/>
    </source>
</evidence>
<dbReference type="InterPro" id="IPR036354">
    <property type="entry name" value="Prot_inh_pot1_sf"/>
</dbReference>
<dbReference type="InterPro" id="IPR000864">
    <property type="entry name" value="Prot_inh_pot1"/>
</dbReference>
<accession>A0AAP0KP18</accession>
<keyword evidence="2" id="KW-0646">Protease inhibitor</keyword>
<dbReference type="Gene3D" id="3.30.10.10">
    <property type="entry name" value="Trypsin Inhibitor V, subunit A"/>
    <property type="match status" value="2"/>
</dbReference>
<dbReference type="GO" id="GO:0009611">
    <property type="term" value="P:response to wounding"/>
    <property type="evidence" value="ECO:0007669"/>
    <property type="project" value="InterPro"/>
</dbReference>
<reference evidence="5 6" key="1">
    <citation type="submission" date="2024-01" db="EMBL/GenBank/DDBJ databases">
        <title>Genome assemblies of Stephania.</title>
        <authorList>
            <person name="Yang L."/>
        </authorList>
    </citation>
    <scope>NUCLEOTIDE SEQUENCE [LARGE SCALE GENOMIC DNA]</scope>
    <source>
        <strain evidence="5">QJT</strain>
        <tissue evidence="5">Leaf</tissue>
    </source>
</reference>
<dbReference type="PANTHER" id="PTHR33091">
    <property type="entry name" value="PROTEIN, PUTATIVE, EXPRESSED-RELATED"/>
    <property type="match status" value="1"/>
</dbReference>
<evidence type="ECO:0000256" key="1">
    <source>
        <dbReference type="ARBA" id="ARBA00008210"/>
    </source>
</evidence>
<evidence type="ECO:0000256" key="2">
    <source>
        <dbReference type="ARBA" id="ARBA00022690"/>
    </source>
</evidence>
<evidence type="ECO:0000313" key="5">
    <source>
        <dbReference type="EMBL" id="KAK9156102.1"/>
    </source>
</evidence>
<comment type="similarity">
    <text evidence="1">Belongs to the protease inhibitor I13 (potato type I serine protease inhibitor) family.</text>
</comment>
<dbReference type="PANTHER" id="PTHR33091:SF73">
    <property type="entry name" value="INHIBITOR OF TRYPSIN AND HAGEMAN FACTOR-LIKE"/>
    <property type="match status" value="1"/>
</dbReference>
<dbReference type="SUPFAM" id="SSF54654">
    <property type="entry name" value="CI-2 family of serine protease inhibitors"/>
    <property type="match status" value="2"/>
</dbReference>
<dbReference type="Pfam" id="PF08387">
    <property type="entry name" value="FBD"/>
    <property type="match status" value="1"/>
</dbReference>
<dbReference type="InterPro" id="IPR006566">
    <property type="entry name" value="FBD"/>
</dbReference>
<dbReference type="EMBL" id="JBBNAE010000001">
    <property type="protein sequence ID" value="KAK9156102.1"/>
    <property type="molecule type" value="Genomic_DNA"/>
</dbReference>
<name>A0AAP0KP18_9MAGN</name>
<keyword evidence="3" id="KW-0722">Serine protease inhibitor</keyword>
<comment type="caution">
    <text evidence="5">The sequence shown here is derived from an EMBL/GenBank/DDBJ whole genome shotgun (WGS) entry which is preliminary data.</text>
</comment>
<dbReference type="GO" id="GO:0004867">
    <property type="term" value="F:serine-type endopeptidase inhibitor activity"/>
    <property type="evidence" value="ECO:0007669"/>
    <property type="project" value="UniProtKB-KW"/>
</dbReference>
<protein>
    <recommendedName>
        <fullName evidence="4">FBD domain-containing protein</fullName>
    </recommendedName>
</protein>
<keyword evidence="6" id="KW-1185">Reference proteome</keyword>
<dbReference type="AlphaFoldDB" id="A0AAP0KP18"/>
<dbReference type="Proteomes" id="UP001417504">
    <property type="component" value="Unassembled WGS sequence"/>
</dbReference>
<gene>
    <name evidence="5" type="ORF">Sjap_003582</name>
</gene>
<feature type="domain" description="FBD" evidence="4">
    <location>
        <begin position="88"/>
        <end position="163"/>
    </location>
</feature>
<sequence length="348" mass="39090">MTFCLRLVPPLDSADIYIESDDDPWEGPFCLNLLSIVAISQFKTFEVENKSTPKIETFVLRRIENQWFGEPLNWDEDISSLANVFPERCIFQCLKVMEIRGALGCMNELKVVQILLKTARVLEKMVVSIIDGTTPDRKERLANFNMTLLTIPRASSNIAILYVALFPATGQDHFLNARQCGKQAWPELLGAQASVAVATIQRENRNVRPVVIQEGSFTTPDIRCDRVRVWLESIPFKLEEETDISHINSFTDRLFPPLMLSSPPFEQSLAKKRLSSSEESSHLASKQKWPELIGEQVSVAIATIHRENPYVQPIVVAEGTIAITGDLDCGRVRVWAEGGIVSRTPHVG</sequence>
<evidence type="ECO:0000313" key="6">
    <source>
        <dbReference type="Proteomes" id="UP001417504"/>
    </source>
</evidence>